<dbReference type="Proteomes" id="UP000738325">
    <property type="component" value="Unassembled WGS sequence"/>
</dbReference>
<feature type="region of interest" description="Disordered" evidence="3">
    <location>
        <begin position="1444"/>
        <end position="1468"/>
    </location>
</feature>
<keyword evidence="4" id="KW-1133">Transmembrane helix</keyword>
<evidence type="ECO:0000256" key="3">
    <source>
        <dbReference type="SAM" id="MobiDB-lite"/>
    </source>
</evidence>
<feature type="region of interest" description="Disordered" evidence="3">
    <location>
        <begin position="1688"/>
        <end position="1735"/>
    </location>
</feature>
<feature type="compositionally biased region" description="Low complexity" evidence="3">
    <location>
        <begin position="277"/>
        <end position="295"/>
    </location>
</feature>
<keyword evidence="4" id="KW-0812">Transmembrane</keyword>
<evidence type="ECO:0000313" key="6">
    <source>
        <dbReference type="EMBL" id="KAG0326682.1"/>
    </source>
</evidence>
<evidence type="ECO:0000256" key="4">
    <source>
        <dbReference type="SAM" id="Phobius"/>
    </source>
</evidence>
<dbReference type="InterPro" id="IPR001452">
    <property type="entry name" value="SH3_domain"/>
</dbReference>
<gene>
    <name evidence="6" type="ORF">BGZ99_009180</name>
</gene>
<dbReference type="Pfam" id="PF12768">
    <property type="entry name" value="Rax2"/>
    <property type="match status" value="1"/>
</dbReference>
<feature type="compositionally biased region" description="Polar residues" evidence="3">
    <location>
        <begin position="1402"/>
        <end position="1429"/>
    </location>
</feature>
<dbReference type="PANTHER" id="PTHR31778:SF2">
    <property type="entry name" value="BUD SITE SELECTION PROTEIN RAX2"/>
    <property type="match status" value="1"/>
</dbReference>
<feature type="transmembrane region" description="Helical" evidence="4">
    <location>
        <begin position="1634"/>
        <end position="1662"/>
    </location>
</feature>
<name>A0A9P6RTG0_9FUNG</name>
<keyword evidence="4" id="KW-0472">Membrane</keyword>
<dbReference type="InterPro" id="IPR036028">
    <property type="entry name" value="SH3-like_dom_sf"/>
</dbReference>
<dbReference type="Pfam" id="PF20842">
    <property type="entry name" value="Rax2_2"/>
    <property type="match status" value="1"/>
</dbReference>
<dbReference type="Pfam" id="PF14604">
    <property type="entry name" value="SH3_9"/>
    <property type="match status" value="1"/>
</dbReference>
<comment type="caution">
    <text evidence="6">The sequence shown here is derived from an EMBL/GenBank/DDBJ whole genome shotgun (WGS) entry which is preliminary data.</text>
</comment>
<feature type="region of interest" description="Disordered" evidence="3">
    <location>
        <begin position="1400"/>
        <end position="1431"/>
    </location>
</feature>
<feature type="compositionally biased region" description="Low complexity" evidence="3">
    <location>
        <begin position="174"/>
        <end position="183"/>
    </location>
</feature>
<feature type="region of interest" description="Disordered" evidence="3">
    <location>
        <begin position="1797"/>
        <end position="1869"/>
    </location>
</feature>
<dbReference type="SMART" id="SM00326">
    <property type="entry name" value="SH3"/>
    <property type="match status" value="1"/>
</dbReference>
<organism evidence="6 7">
    <name type="scientific">Dissophora globulifera</name>
    <dbReference type="NCBI Taxonomy" id="979702"/>
    <lineage>
        <taxon>Eukaryota</taxon>
        <taxon>Fungi</taxon>
        <taxon>Fungi incertae sedis</taxon>
        <taxon>Mucoromycota</taxon>
        <taxon>Mortierellomycotina</taxon>
        <taxon>Mortierellomycetes</taxon>
        <taxon>Mortierellales</taxon>
        <taxon>Mortierellaceae</taxon>
        <taxon>Dissophora</taxon>
    </lineage>
</organism>
<evidence type="ECO:0000259" key="5">
    <source>
        <dbReference type="PROSITE" id="PS50002"/>
    </source>
</evidence>
<dbReference type="GO" id="GO:1902929">
    <property type="term" value="C:plasma membrane of growing cell tip"/>
    <property type="evidence" value="ECO:0007669"/>
    <property type="project" value="TreeGrafter"/>
</dbReference>
<dbReference type="InterPro" id="IPR048266">
    <property type="entry name" value="Rax2-like_second"/>
</dbReference>
<evidence type="ECO:0000256" key="2">
    <source>
        <dbReference type="PROSITE-ProRule" id="PRU00192"/>
    </source>
</evidence>
<dbReference type="PANTHER" id="PTHR31778">
    <property type="entry name" value="BUD SITE SELECTION PROTEIN RAX2"/>
    <property type="match status" value="1"/>
</dbReference>
<dbReference type="CDD" id="cd00174">
    <property type="entry name" value="SH3"/>
    <property type="match status" value="1"/>
</dbReference>
<feature type="region of interest" description="Disordered" evidence="3">
    <location>
        <begin position="277"/>
        <end position="306"/>
    </location>
</feature>
<reference evidence="6" key="1">
    <citation type="journal article" date="2020" name="Fungal Divers.">
        <title>Resolving the Mortierellaceae phylogeny through synthesis of multi-gene phylogenetics and phylogenomics.</title>
        <authorList>
            <person name="Vandepol N."/>
            <person name="Liber J."/>
            <person name="Desiro A."/>
            <person name="Na H."/>
            <person name="Kennedy M."/>
            <person name="Barry K."/>
            <person name="Grigoriev I.V."/>
            <person name="Miller A.N."/>
            <person name="O'Donnell K."/>
            <person name="Stajich J.E."/>
            <person name="Bonito G."/>
        </authorList>
    </citation>
    <scope>NUCLEOTIDE SEQUENCE</scope>
    <source>
        <strain evidence="6">REB-010B</strain>
    </source>
</reference>
<dbReference type="Gene3D" id="2.30.30.40">
    <property type="entry name" value="SH3 Domains"/>
    <property type="match status" value="1"/>
</dbReference>
<dbReference type="InterPro" id="IPR024982">
    <property type="entry name" value="Rax2-like_C"/>
</dbReference>
<feature type="compositionally biased region" description="Polar residues" evidence="3">
    <location>
        <begin position="1797"/>
        <end position="1810"/>
    </location>
</feature>
<dbReference type="SUPFAM" id="SSF50965">
    <property type="entry name" value="Galactose oxidase, central domain"/>
    <property type="match status" value="2"/>
</dbReference>
<dbReference type="Pfam" id="PF20843">
    <property type="entry name" value="Rax2_3"/>
    <property type="match status" value="1"/>
</dbReference>
<feature type="compositionally biased region" description="Low complexity" evidence="3">
    <location>
        <begin position="1811"/>
        <end position="1825"/>
    </location>
</feature>
<dbReference type="OrthoDB" id="2503993at2759"/>
<sequence>MILATAIPSASPTVPYPFTNQNDVQSTTSSFYRSMTAAGGTGAEGTVLLPIDFSTLGQMAVLGDFDALTPVVTMAQQNTFESNVFSILEMTKVSLDGATAGGTAAQKDKILSVPVLLASFSADLSSFGPSNTASKAHDTRITATCVLNSAPHQVYIGGYFEQAPPVTSTQGTDNSSNGNGPSSMPITGSRKTGLNYIGMYDSKLKRFLPMGNGLDGPVENLWCDSETDQVYVVGQFRAPLQDKMTSIGNSSSKYQQLGSFGGGVAVWHRIQDLVTSSLSPSPDSVPSDNNADDNPGATQSGQHHTRAQAAGSWVSLPFKGLNGVVRSVAKAQDGTFYFGGHFDTTADGESFSSPDSQPVNMDKVLVTTGNGVDPSQDKNIICNSQTSTRSNWIMRDNIPGYWRVEFPFYITPTLFRLWNVDASSSSSSAQGSLLGSADRGTKTFSIMAQPSNQVLNLSYVDPITHIVQYCTVCTLSPSTASAKGYSDFIVATPKLLQAAQIDVLSWYGAGGGLGGIEVFQSEIFVRAVDELNYSPRCCSSTCQTESDPTQENDGDNNNMNADSSFLGADWKTMVMTAGWQTVLAASVSATDEAVRRQAYVDMSPYLQESGMYDAYLYTPACSSGSAKTDDSKGTATNGLPSNSCASRGWVDVHMSFASPESMITMTISQTNTVDKYDKIYSGMITRSTPDFRPHVVVGPSLSKMGAMGRGVLQTVIVDSIQFVKQATLNNTNSLLFYRPATGTGDGATTTKDTITETTVRDKVQGLDSSLWGNLPTQLPSGAIVNSLVTYFGAAGAGISSSPSAELLFIGGIFQSTGYNNIIAWDGKKLVPLGQQGTLASASGLDGTVSGMTLYHSDLYVVGAFQQPLSPNSGTGPLGGLALYNIQTSTWSSFGNATHNFQTGSQFTSVQLSESSTGSPQLIVGGNFKWTQQQTQDTFASIAVWDINSQRWIHQETQVSGNRDNEFPFGHLHGQISYFNRVSGSSADGIDGVKVVLVAGTIDSLDTYEVRQPENMAWLTAAGKLKTVNLSPAISMTAPVTSNNTAEAAILAAASTQSPIAQAPVLPKTGAGIIYFNRTSQQWITIVGGAHADGSIGAGYFYTPAVPSPTQDTLLSYKDLDLKPALASSSILGEILALGLHKDESTGYGFTGVGGDLLLIGGAFKSVSPGINGIALYDLETDQVVPSTIMPVLRGTQQGQDPVINVMKSHPRGGVVLAGDFAGVGTDVVCELVCIWNPEEARKALEKKNPLSGSFKSLYGGSGSSKHLGAIKGVINDIAFEDDKNMFVAGDLVVAGVPCGVASFNFDSSKWTTFGSMINSADGAGATAHPFGPDTLTGPVTAIAHDTSLHQFFISGRSSTDGSAYFKKWIGDRFISVSSEFLPTSDVHRIEILPASKNAPLRTATTPTSSCSGASIDSADTPNLNPNSGDSLSPTLPLILSSPVSTASAPTMTSTPSTTSGSTSTSSESVDCYDSTYILEQGYVLLVSGRIILGSSSGPISSVDDGYQDYQELSLAFFDGESWFPFLQSSRNASLVGSIDITPPLSGATTPRATNVDPGSNFLFNGPTTSQQRRSEILQFVKKDITTALPLSAAVTSDSSGGTSKTSHRLRDQGVFRALAIAHLPRIIARDYLSLSYIILISAAIALGLIFLIVLFGFLFVWIRRRLSKDQTVSRPLLGTSFMEEKYDGHRNQNRYGGRRDMEPPSGSQKGDTLNEKSGRGVGSMFFGGSRKTKGPENSSAILAALGISGAVLESPTTFRRENDNSPSLAGSDGGQFRPNSTIAQATDALVTEFVRSHSQQLAGGSSNGSLPRQQRQQQPQQPQQQRQDRAKDSNAPPSPDRRSKKSRHSAPFQHHRDSNTSALTNPLGPGDTRYSTLLAADYEATSGSMIGASSASATPALSAPTTRIGGGVFYYAKYPFRAREIGELGFQAGERILVVDMSDDVWWMGVIQDASGQQMHGVFPSNYVGLTQIE</sequence>
<feature type="region of interest" description="Disordered" evidence="3">
    <location>
        <begin position="166"/>
        <end position="189"/>
    </location>
</feature>
<feature type="region of interest" description="Disordered" evidence="3">
    <location>
        <begin position="1757"/>
        <end position="1779"/>
    </location>
</feature>
<dbReference type="InterPro" id="IPR048265">
    <property type="entry name" value="Rax2-like_third"/>
</dbReference>
<keyword evidence="1 2" id="KW-0728">SH3 domain</keyword>
<dbReference type="PROSITE" id="PS50002">
    <property type="entry name" value="SH3"/>
    <property type="match status" value="1"/>
</dbReference>
<dbReference type="InterPro" id="IPR011043">
    <property type="entry name" value="Gal_Oxase/kelch_b-propeller"/>
</dbReference>
<evidence type="ECO:0000313" key="7">
    <source>
        <dbReference type="Proteomes" id="UP000738325"/>
    </source>
</evidence>
<feature type="domain" description="SH3" evidence="5">
    <location>
        <begin position="1909"/>
        <end position="1973"/>
    </location>
</feature>
<accession>A0A9P6RTG0</accession>
<dbReference type="EMBL" id="JAAAIP010000076">
    <property type="protein sequence ID" value="KAG0326682.1"/>
    <property type="molecule type" value="Genomic_DNA"/>
</dbReference>
<evidence type="ECO:0000256" key="1">
    <source>
        <dbReference type="ARBA" id="ARBA00022443"/>
    </source>
</evidence>
<keyword evidence="7" id="KW-1185">Reference proteome</keyword>
<protein>
    <recommendedName>
        <fullName evidence="5">SH3 domain-containing protein</fullName>
    </recommendedName>
</protein>
<dbReference type="SUPFAM" id="SSF50044">
    <property type="entry name" value="SH3-domain"/>
    <property type="match status" value="1"/>
</dbReference>
<proteinExistence type="predicted"/>